<proteinExistence type="predicted"/>
<dbReference type="SUPFAM" id="SSF55159">
    <property type="entry name" value="eIF1-like"/>
    <property type="match status" value="1"/>
</dbReference>
<dbReference type="Pfam" id="PF01253">
    <property type="entry name" value="SUI1"/>
    <property type="match status" value="1"/>
</dbReference>
<dbReference type="PANTHER" id="PTHR12789">
    <property type="entry name" value="DENSITY-REGULATED PROTEIN HOMOLOG"/>
    <property type="match status" value="1"/>
</dbReference>
<accession>A0A452VHB7</accession>
<dbReference type="OMA" id="PFITNRW"/>
<name>A0A452VHB7_URSMA</name>
<keyword evidence="1" id="KW-0396">Initiation factor</keyword>
<dbReference type="InterPro" id="IPR050318">
    <property type="entry name" value="DENR/SUI1_TIF"/>
</dbReference>
<evidence type="ECO:0000313" key="4">
    <source>
        <dbReference type="Ensembl" id="ENSUMAP00000033094"/>
    </source>
</evidence>
<dbReference type="GO" id="GO:0001731">
    <property type="term" value="P:formation of translation preinitiation complex"/>
    <property type="evidence" value="ECO:0007669"/>
    <property type="project" value="TreeGrafter"/>
</dbReference>
<dbReference type="GeneTree" id="ENSGT00390000014349"/>
<keyword evidence="1" id="KW-0648">Protein biosynthesis</keyword>
<dbReference type="Gene3D" id="3.30.780.10">
    <property type="entry name" value="SUI1-like domain"/>
    <property type="match status" value="1"/>
</dbReference>
<dbReference type="GO" id="GO:0003743">
    <property type="term" value="F:translation initiation factor activity"/>
    <property type="evidence" value="ECO:0007669"/>
    <property type="project" value="UniProtKB-KW"/>
</dbReference>
<feature type="compositionally biased region" description="Basic and acidic residues" evidence="2">
    <location>
        <begin position="80"/>
        <end position="95"/>
    </location>
</feature>
<dbReference type="InterPro" id="IPR036877">
    <property type="entry name" value="SUI1_dom_sf"/>
</dbReference>
<dbReference type="PANTHER" id="PTHR12789:SF0">
    <property type="entry name" value="DENSITY-REGULATED PROTEIN"/>
    <property type="match status" value="1"/>
</dbReference>
<dbReference type="InterPro" id="IPR001950">
    <property type="entry name" value="SUI1"/>
</dbReference>
<sequence length="176" mass="19353">MIAGISESGGYDGKGGLRGNTGGQVRCMLPTLSPLPWSPFITNRWFEKNVPNEFANLTAENSQKQEAGLSEGQGTAGEEEEKKKQKRGGRDEIKLKKEDNTTKGWYRVCGLATLEIDPKERFFFLFAQKFSCGASVTGEDEIIIQGDFIGDILDVIQEKSPDIDDDGIEDLGEAKN</sequence>
<protein>
    <recommendedName>
        <fullName evidence="3">SUI1 domain-containing protein</fullName>
    </recommendedName>
</protein>
<evidence type="ECO:0000256" key="1">
    <source>
        <dbReference type="ARBA" id="ARBA00022540"/>
    </source>
</evidence>
<organism evidence="4">
    <name type="scientific">Ursus maritimus</name>
    <name type="common">Polar bear</name>
    <name type="synonym">Thalarctos maritimus</name>
    <dbReference type="NCBI Taxonomy" id="29073"/>
    <lineage>
        <taxon>Eukaryota</taxon>
        <taxon>Metazoa</taxon>
        <taxon>Chordata</taxon>
        <taxon>Craniata</taxon>
        <taxon>Vertebrata</taxon>
        <taxon>Euteleostomi</taxon>
        <taxon>Mammalia</taxon>
        <taxon>Eutheria</taxon>
        <taxon>Laurasiatheria</taxon>
        <taxon>Carnivora</taxon>
        <taxon>Caniformia</taxon>
        <taxon>Ursidae</taxon>
        <taxon>Ursus</taxon>
    </lineage>
</organism>
<dbReference type="GO" id="GO:0002188">
    <property type="term" value="P:translation reinitiation"/>
    <property type="evidence" value="ECO:0007669"/>
    <property type="project" value="TreeGrafter"/>
</dbReference>
<evidence type="ECO:0000259" key="3">
    <source>
        <dbReference type="PROSITE" id="PS50296"/>
    </source>
</evidence>
<dbReference type="PROSITE" id="PS50296">
    <property type="entry name" value="SUI1"/>
    <property type="match status" value="1"/>
</dbReference>
<feature type="domain" description="SUI1" evidence="3">
    <location>
        <begin position="108"/>
        <end position="160"/>
    </location>
</feature>
<feature type="region of interest" description="Disordered" evidence="2">
    <location>
        <begin position="59"/>
        <end position="95"/>
    </location>
</feature>
<evidence type="ECO:0000256" key="2">
    <source>
        <dbReference type="SAM" id="MobiDB-lite"/>
    </source>
</evidence>
<dbReference type="GO" id="GO:0003729">
    <property type="term" value="F:mRNA binding"/>
    <property type="evidence" value="ECO:0007669"/>
    <property type="project" value="TreeGrafter"/>
</dbReference>
<dbReference type="Ensembl" id="ENSUMAT00000039150.1">
    <property type="protein sequence ID" value="ENSUMAP00000033094.1"/>
    <property type="gene ID" value="ENSUMAG00000023866.1"/>
</dbReference>
<reference evidence="4" key="1">
    <citation type="submission" date="2019-03" db="UniProtKB">
        <authorList>
            <consortium name="Ensembl"/>
        </authorList>
    </citation>
    <scope>IDENTIFICATION</scope>
</reference>
<dbReference type="AlphaFoldDB" id="A0A452VHB7"/>